<dbReference type="RefSeq" id="WP_084062096.1">
    <property type="nucleotide sequence ID" value="NZ_FQZM01000012.1"/>
</dbReference>
<dbReference type="InterPro" id="IPR013984">
    <property type="entry name" value="Ald_Fedxn_OxRdtase_dom2"/>
</dbReference>
<keyword evidence="4" id="KW-0479">Metal-binding</keyword>
<dbReference type="GO" id="GO:0051539">
    <property type="term" value="F:4 iron, 4 sulfur cluster binding"/>
    <property type="evidence" value="ECO:0007669"/>
    <property type="project" value="UniProtKB-KW"/>
</dbReference>
<name>A0A1M6EA87_9FIRM</name>
<gene>
    <name evidence="10" type="ORF">SAMN02745219_01158</name>
</gene>
<evidence type="ECO:0000259" key="9">
    <source>
        <dbReference type="SMART" id="SM00790"/>
    </source>
</evidence>
<dbReference type="PANTHER" id="PTHR30038">
    <property type="entry name" value="ALDEHYDE FERREDOXIN OXIDOREDUCTASE"/>
    <property type="match status" value="1"/>
</dbReference>
<evidence type="ECO:0000313" key="10">
    <source>
        <dbReference type="EMBL" id="SHI82198.1"/>
    </source>
</evidence>
<dbReference type="Pfam" id="PF02730">
    <property type="entry name" value="AFOR_N"/>
    <property type="match status" value="1"/>
</dbReference>
<evidence type="ECO:0000256" key="1">
    <source>
        <dbReference type="ARBA" id="ARBA00001966"/>
    </source>
</evidence>
<comment type="cofactor">
    <cofactor evidence="8">
        <name>tungstopterin</name>
        <dbReference type="ChEBI" id="CHEBI:30402"/>
    </cofactor>
</comment>
<comment type="similarity">
    <text evidence="2">Belongs to the AOR/FOR family.</text>
</comment>
<dbReference type="SMART" id="SM00790">
    <property type="entry name" value="AFOR_N"/>
    <property type="match status" value="1"/>
</dbReference>
<dbReference type="InterPro" id="IPR013983">
    <property type="entry name" value="Ald_Fedxn_OxRdtase_N"/>
</dbReference>
<dbReference type="InterPro" id="IPR051919">
    <property type="entry name" value="W-dependent_AOR"/>
</dbReference>
<dbReference type="SUPFAM" id="SSF56228">
    <property type="entry name" value="Aldehyde ferredoxin oxidoreductase, N-terminal domain"/>
    <property type="match status" value="1"/>
</dbReference>
<dbReference type="GO" id="GO:0016625">
    <property type="term" value="F:oxidoreductase activity, acting on the aldehyde or oxo group of donors, iron-sulfur protein as acceptor"/>
    <property type="evidence" value="ECO:0007669"/>
    <property type="project" value="InterPro"/>
</dbReference>
<keyword evidence="3" id="KW-0004">4Fe-4S</keyword>
<dbReference type="SUPFAM" id="SSF48310">
    <property type="entry name" value="Aldehyde ferredoxin oxidoreductase, C-terminal domains"/>
    <property type="match status" value="1"/>
</dbReference>
<evidence type="ECO:0000256" key="7">
    <source>
        <dbReference type="ARBA" id="ARBA00023014"/>
    </source>
</evidence>
<dbReference type="Gene3D" id="1.10.599.10">
    <property type="entry name" value="Aldehyde Ferredoxin Oxidoreductase Protein, subunit A, domain 3"/>
    <property type="match status" value="1"/>
</dbReference>
<reference evidence="11" key="1">
    <citation type="submission" date="2016-11" db="EMBL/GenBank/DDBJ databases">
        <authorList>
            <person name="Varghese N."/>
            <person name="Submissions S."/>
        </authorList>
    </citation>
    <scope>NUCLEOTIDE SEQUENCE [LARGE SCALE GENOMIC DNA]</scope>
    <source>
        <strain evidence="11">DSM 16057</strain>
    </source>
</reference>
<evidence type="ECO:0000256" key="6">
    <source>
        <dbReference type="ARBA" id="ARBA00023004"/>
    </source>
</evidence>
<dbReference type="Gene3D" id="3.60.9.10">
    <property type="entry name" value="Aldehyde ferredoxin oxidoreductase, N-terminal domain"/>
    <property type="match status" value="1"/>
</dbReference>
<dbReference type="Proteomes" id="UP000184529">
    <property type="component" value="Unassembled WGS sequence"/>
</dbReference>
<evidence type="ECO:0000256" key="4">
    <source>
        <dbReference type="ARBA" id="ARBA00022723"/>
    </source>
</evidence>
<sequence>MYGYSGKMLDIDLTAGKIGERPVEQDLAGEYLSGLGFNARLLYEEIPAGTDPLGPENVLAFNVGVLVGTTVPTASRTEASALSPATGLFGTANSGNFWGSELKFAGFDGVIIRGKADSPVYVWICDGQATILPAGHLWGRDAWETVRQIRRELGDDAIQVAAIGQAGENLVRFASIENGPFDAWARTGLGAVMGSKNLKAVAVRGRGAVRVADRKEFLQAVEDTRKAIFSSPFYGSFCRFGTMLASLPYQEFGALPGRNYQRGAIDGWVETRSRKVLPRYSTRGVACMACPIACAHWVEVKEGPYAGLRLKDLEVTPVIGFGAGCDINNLPAIAMLTETCQRLGMDMVSAAAVVAFTMELYEKGLLSEKELGFSLDWGDERATISLLDMIAHRRGVGDLLAEGVKRAARHFPGASRYAVEVKGLECFLLDPRARWSTWTLGYITNVRGGDHLRTRNPVENLRYNENPIPYLTEKFGFPEEMYDRLDMPEEWKKEIFDPVTRDVNIPKMSRWAEDLIAVYNALGMCIRPPVLHTVGPTLFARLYTSLTGIDITPAEVIRAGERIWNLQKLFNLRHGEKPADSDYPSRFYDEPVTAGPAAGRRLDREKVREVLREYYLARGWDPNTGVPGAAKLAELNLTEIVERYDSQKRS</sequence>
<dbReference type="GO" id="GO:0009055">
    <property type="term" value="F:electron transfer activity"/>
    <property type="evidence" value="ECO:0007669"/>
    <property type="project" value="InterPro"/>
</dbReference>
<keyword evidence="5" id="KW-0560">Oxidoreductase</keyword>
<dbReference type="PANTHER" id="PTHR30038:SF0">
    <property type="entry name" value="TUNGSTEN-CONTAINING ALDEHYDE FERREDOXIN OXIDOREDUCTASE"/>
    <property type="match status" value="1"/>
</dbReference>
<evidence type="ECO:0000256" key="2">
    <source>
        <dbReference type="ARBA" id="ARBA00011032"/>
    </source>
</evidence>
<keyword evidence="11" id="KW-1185">Reference proteome</keyword>
<dbReference type="InterPro" id="IPR036021">
    <property type="entry name" value="Tungsten_al_ferr_oxy-like_C"/>
</dbReference>
<evidence type="ECO:0000256" key="5">
    <source>
        <dbReference type="ARBA" id="ARBA00023002"/>
    </source>
</evidence>
<dbReference type="EMBL" id="FQZM01000012">
    <property type="protein sequence ID" value="SHI82198.1"/>
    <property type="molecule type" value="Genomic_DNA"/>
</dbReference>
<protein>
    <submittedName>
        <fullName evidence="10">Aldehyde:ferredoxin oxidoreductase</fullName>
    </submittedName>
</protein>
<dbReference type="Pfam" id="PF01314">
    <property type="entry name" value="AFOR_C"/>
    <property type="match status" value="1"/>
</dbReference>
<dbReference type="GO" id="GO:0046872">
    <property type="term" value="F:metal ion binding"/>
    <property type="evidence" value="ECO:0007669"/>
    <property type="project" value="UniProtKB-KW"/>
</dbReference>
<dbReference type="InterPro" id="IPR036503">
    <property type="entry name" value="Ald_Fedxn_OxRdtase_N_sf"/>
</dbReference>
<dbReference type="InterPro" id="IPR001203">
    <property type="entry name" value="OxRdtase_Ald_Fedxn_C"/>
</dbReference>
<dbReference type="OrthoDB" id="9763894at2"/>
<evidence type="ECO:0000313" key="11">
    <source>
        <dbReference type="Proteomes" id="UP000184529"/>
    </source>
</evidence>
<proteinExistence type="inferred from homology"/>
<feature type="domain" description="Aldehyde ferredoxin oxidoreductase N-terminal" evidence="9">
    <location>
        <begin position="4"/>
        <end position="207"/>
    </location>
</feature>
<keyword evidence="6" id="KW-0408">Iron</keyword>
<dbReference type="STRING" id="1121432.SAMN02745219_01158"/>
<dbReference type="Gene3D" id="1.10.569.10">
    <property type="entry name" value="Aldehyde Ferredoxin Oxidoreductase Protein, subunit A, domain 2"/>
    <property type="match status" value="1"/>
</dbReference>
<keyword evidence="7" id="KW-0411">Iron-sulfur</keyword>
<dbReference type="AlphaFoldDB" id="A0A1M6EA87"/>
<evidence type="ECO:0000256" key="3">
    <source>
        <dbReference type="ARBA" id="ARBA00022485"/>
    </source>
</evidence>
<evidence type="ECO:0000256" key="8">
    <source>
        <dbReference type="ARBA" id="ARBA00049934"/>
    </source>
</evidence>
<comment type="cofactor">
    <cofactor evidence="1">
        <name>[4Fe-4S] cluster</name>
        <dbReference type="ChEBI" id="CHEBI:49883"/>
    </cofactor>
</comment>
<organism evidence="10 11">
    <name type="scientific">Desulfofundulus thermosubterraneus DSM 16057</name>
    <dbReference type="NCBI Taxonomy" id="1121432"/>
    <lineage>
        <taxon>Bacteria</taxon>
        <taxon>Bacillati</taxon>
        <taxon>Bacillota</taxon>
        <taxon>Clostridia</taxon>
        <taxon>Eubacteriales</taxon>
        <taxon>Peptococcaceae</taxon>
        <taxon>Desulfofundulus</taxon>
    </lineage>
</organism>
<accession>A0A1M6EA87</accession>
<dbReference type="InterPro" id="IPR013985">
    <property type="entry name" value="Ald_Fedxn_OxRdtase_dom3"/>
</dbReference>